<keyword evidence="2" id="KW-1185">Reference proteome</keyword>
<evidence type="ECO:0000313" key="1">
    <source>
        <dbReference type="EMBL" id="GAA2013223.1"/>
    </source>
</evidence>
<organism evidence="1 2">
    <name type="scientific">Catenulispora yoronensis</name>
    <dbReference type="NCBI Taxonomy" id="450799"/>
    <lineage>
        <taxon>Bacteria</taxon>
        <taxon>Bacillati</taxon>
        <taxon>Actinomycetota</taxon>
        <taxon>Actinomycetes</taxon>
        <taxon>Catenulisporales</taxon>
        <taxon>Catenulisporaceae</taxon>
        <taxon>Catenulispora</taxon>
    </lineage>
</organism>
<evidence type="ECO:0000313" key="2">
    <source>
        <dbReference type="Proteomes" id="UP001500751"/>
    </source>
</evidence>
<reference evidence="2" key="1">
    <citation type="journal article" date="2019" name="Int. J. Syst. Evol. Microbiol.">
        <title>The Global Catalogue of Microorganisms (GCM) 10K type strain sequencing project: providing services to taxonomists for standard genome sequencing and annotation.</title>
        <authorList>
            <consortium name="The Broad Institute Genomics Platform"/>
            <consortium name="The Broad Institute Genome Sequencing Center for Infectious Disease"/>
            <person name="Wu L."/>
            <person name="Ma J."/>
        </authorList>
    </citation>
    <scope>NUCLEOTIDE SEQUENCE [LARGE SCALE GENOMIC DNA]</scope>
    <source>
        <strain evidence="2">JCM 16014</strain>
    </source>
</reference>
<dbReference type="Proteomes" id="UP001500751">
    <property type="component" value="Unassembled WGS sequence"/>
</dbReference>
<accession>A0ABP5F342</accession>
<name>A0ABP5F342_9ACTN</name>
<sequence>MPASRSRRQRTPWLTTRLRKLGISNRDIRNSALIDIASDMPPVVFSKLLGLRQNTADNWHREAEGFGAEYAASLNHQQRR</sequence>
<proteinExistence type="predicted"/>
<gene>
    <name evidence="1" type="ORF">GCM10009839_04860</name>
</gene>
<dbReference type="EMBL" id="BAAAQN010000002">
    <property type="protein sequence ID" value="GAA2013223.1"/>
    <property type="molecule type" value="Genomic_DNA"/>
</dbReference>
<protein>
    <submittedName>
        <fullName evidence="1">Uncharacterized protein</fullName>
    </submittedName>
</protein>
<comment type="caution">
    <text evidence="1">The sequence shown here is derived from an EMBL/GenBank/DDBJ whole genome shotgun (WGS) entry which is preliminary data.</text>
</comment>